<protein>
    <submittedName>
        <fullName evidence="1">Uncharacterized protein</fullName>
    </submittedName>
</protein>
<dbReference type="AlphaFoldDB" id="A0A067Q893"/>
<sequence>MKWTEARIIVRIWSFTWAVHNRYQPPLNETLVVHIFFDNHLVRTNYPVFLIVLTTPEMKLPTILTKKGVQEARSRLDGLLRFHQTAIINLKIEENSLTPICSLPPEILSYIFILAQRQFDPYKGRDVTQVCHYWREVGIGCPALWADLALVDYRWTELMLKRSTQVPLTIRVHTTRRNWLGVIKIVRSMSTETSRFKDVEIDAEAHDLAKITQRWTSAAPQLESLDLSAGLVGRSADKPFHLSDEIFGGEAPCLAYLKLDGCSIGWRSGLLQALTHLELHNIPFQPTFSEFLAVLERASSLETLHCDDSISNVRDEEEIGSAVVVRLPSLRKLILSEHILVVDRLLRYLLIPASAARIISCSDAWVVPEMVSAFSRVVGSNCVGDRKVITHAHISVEDYSFKLEGHEMKSDRAAFSFAQRCSRPILKIEALRAMCNNPALSSIELVSIDDQGGRRMNNWVEALGVLHDIKTVMVSINWTGVVSCLGATAAGVGSSGSVFFPNLRVLMFSHIRCPAVCREDRFCDQLFDGLTARTKNGGRRLENLFVNNSSCYGLHDQDIHPLVDRFVWFGQDEDGYVTDDSDGL</sequence>
<proteinExistence type="predicted"/>
<dbReference type="EMBL" id="KL197710">
    <property type="protein sequence ID" value="KDQ63268.1"/>
    <property type="molecule type" value="Genomic_DNA"/>
</dbReference>
<dbReference type="InterPro" id="IPR036047">
    <property type="entry name" value="F-box-like_dom_sf"/>
</dbReference>
<accession>A0A067Q893</accession>
<dbReference type="InterPro" id="IPR032675">
    <property type="entry name" value="LRR_dom_sf"/>
</dbReference>
<keyword evidence="2" id="KW-1185">Reference proteome</keyword>
<gene>
    <name evidence="1" type="ORF">JAAARDRAFT_202742</name>
</gene>
<dbReference type="SUPFAM" id="SSF81383">
    <property type="entry name" value="F-box domain"/>
    <property type="match status" value="1"/>
</dbReference>
<dbReference type="HOGENOM" id="CLU_024199_2_3_1"/>
<evidence type="ECO:0000313" key="1">
    <source>
        <dbReference type="EMBL" id="KDQ63268.1"/>
    </source>
</evidence>
<name>A0A067Q893_9AGAM</name>
<reference evidence="2" key="1">
    <citation type="journal article" date="2014" name="Proc. Natl. Acad. Sci. U.S.A.">
        <title>Extensive sampling of basidiomycete genomes demonstrates inadequacy of the white-rot/brown-rot paradigm for wood decay fungi.</title>
        <authorList>
            <person name="Riley R."/>
            <person name="Salamov A.A."/>
            <person name="Brown D.W."/>
            <person name="Nagy L.G."/>
            <person name="Floudas D."/>
            <person name="Held B.W."/>
            <person name="Levasseur A."/>
            <person name="Lombard V."/>
            <person name="Morin E."/>
            <person name="Otillar R."/>
            <person name="Lindquist E.A."/>
            <person name="Sun H."/>
            <person name="LaButti K.M."/>
            <person name="Schmutz J."/>
            <person name="Jabbour D."/>
            <person name="Luo H."/>
            <person name="Baker S.E."/>
            <person name="Pisabarro A.G."/>
            <person name="Walton J.D."/>
            <person name="Blanchette R.A."/>
            <person name="Henrissat B."/>
            <person name="Martin F."/>
            <person name="Cullen D."/>
            <person name="Hibbett D.S."/>
            <person name="Grigoriev I.V."/>
        </authorList>
    </citation>
    <scope>NUCLEOTIDE SEQUENCE [LARGE SCALE GENOMIC DNA]</scope>
    <source>
        <strain evidence="2">MUCL 33604</strain>
    </source>
</reference>
<dbReference type="InParanoid" id="A0A067Q893"/>
<organism evidence="1 2">
    <name type="scientific">Jaapia argillacea MUCL 33604</name>
    <dbReference type="NCBI Taxonomy" id="933084"/>
    <lineage>
        <taxon>Eukaryota</taxon>
        <taxon>Fungi</taxon>
        <taxon>Dikarya</taxon>
        <taxon>Basidiomycota</taxon>
        <taxon>Agaricomycotina</taxon>
        <taxon>Agaricomycetes</taxon>
        <taxon>Agaricomycetidae</taxon>
        <taxon>Jaapiales</taxon>
        <taxon>Jaapiaceae</taxon>
        <taxon>Jaapia</taxon>
    </lineage>
</organism>
<dbReference type="SUPFAM" id="SSF52047">
    <property type="entry name" value="RNI-like"/>
    <property type="match status" value="1"/>
</dbReference>
<dbReference type="OrthoDB" id="2884925at2759"/>
<dbReference type="Gene3D" id="3.80.10.10">
    <property type="entry name" value="Ribonuclease Inhibitor"/>
    <property type="match status" value="1"/>
</dbReference>
<dbReference type="Proteomes" id="UP000027265">
    <property type="component" value="Unassembled WGS sequence"/>
</dbReference>
<evidence type="ECO:0000313" key="2">
    <source>
        <dbReference type="Proteomes" id="UP000027265"/>
    </source>
</evidence>
<dbReference type="STRING" id="933084.A0A067Q893"/>